<reference evidence="2 3" key="1">
    <citation type="submission" date="2018-08" db="EMBL/GenBank/DDBJ databases">
        <title>Recombination of ecologically and evolutionarily significant loci maintains genetic cohesion in the Pseudomonas syringae species complex.</title>
        <authorList>
            <person name="Dillon M."/>
            <person name="Thakur S."/>
            <person name="Almeida R.N.D."/>
            <person name="Weir B.S."/>
            <person name="Guttman D.S."/>
        </authorList>
    </citation>
    <scope>NUCLEOTIDE SEQUENCE [LARGE SCALE GENOMIC DNA]</scope>
    <source>
        <strain evidence="2 3">ICMP 7846</strain>
    </source>
</reference>
<dbReference type="Proteomes" id="UP000270834">
    <property type="component" value="Unassembled WGS sequence"/>
</dbReference>
<feature type="non-terminal residue" evidence="2">
    <location>
        <position position="95"/>
    </location>
</feature>
<gene>
    <name evidence="2" type="ORF">ALP65_04140</name>
</gene>
<comment type="caution">
    <text evidence="2">The sequence shown here is derived from an EMBL/GenBank/DDBJ whole genome shotgun (WGS) entry which is preliminary data.</text>
</comment>
<dbReference type="AlphaFoldDB" id="A0A3M5DXX1"/>
<feature type="compositionally biased region" description="Basic and acidic residues" evidence="1">
    <location>
        <begin position="1"/>
        <end position="12"/>
    </location>
</feature>
<evidence type="ECO:0008006" key="4">
    <source>
        <dbReference type="Google" id="ProtNLM"/>
    </source>
</evidence>
<dbReference type="EMBL" id="RBSQ01000690">
    <property type="protein sequence ID" value="RMS54017.1"/>
    <property type="molecule type" value="Genomic_DNA"/>
</dbReference>
<accession>A0A3M5DXX1</accession>
<proteinExistence type="predicted"/>
<organism evidence="2 3">
    <name type="scientific">Pseudomonas aeruginosa</name>
    <dbReference type="NCBI Taxonomy" id="287"/>
    <lineage>
        <taxon>Bacteria</taxon>
        <taxon>Pseudomonadati</taxon>
        <taxon>Pseudomonadota</taxon>
        <taxon>Gammaproteobacteria</taxon>
        <taxon>Pseudomonadales</taxon>
        <taxon>Pseudomonadaceae</taxon>
        <taxon>Pseudomonas</taxon>
    </lineage>
</organism>
<feature type="region of interest" description="Disordered" evidence="1">
    <location>
        <begin position="1"/>
        <end position="21"/>
    </location>
</feature>
<name>A0A3M5DXX1_PSEAI</name>
<evidence type="ECO:0000313" key="2">
    <source>
        <dbReference type="EMBL" id="RMS54017.1"/>
    </source>
</evidence>
<protein>
    <recommendedName>
        <fullName evidence="4">Cell wall polymerase</fullName>
    </recommendedName>
</protein>
<evidence type="ECO:0000313" key="3">
    <source>
        <dbReference type="Proteomes" id="UP000270834"/>
    </source>
</evidence>
<sequence length="95" mass="10335">MREPGHVQELRRTRTPVRQSRRGASVMLSVLRPFPSPLLSRHGIDLDFPLLAGCLALLGLGLVMVTSASSEVAAAQSGNPLYFSVRHLIYLVIGL</sequence>
<evidence type="ECO:0000256" key="1">
    <source>
        <dbReference type="SAM" id="MobiDB-lite"/>
    </source>
</evidence>